<name>A0ABR4PBL1_9HELO</name>
<evidence type="ECO:0000313" key="1">
    <source>
        <dbReference type="EMBL" id="KAL3420441.1"/>
    </source>
</evidence>
<dbReference type="EMBL" id="JBFCZG010000007">
    <property type="protein sequence ID" value="KAL3420441.1"/>
    <property type="molecule type" value="Genomic_DNA"/>
</dbReference>
<proteinExistence type="predicted"/>
<sequence length="140" mass="16196">MNHQYADMERAVLARIQARQAAQIPARGGLFQESIWLRSCEAGSTRSDWHVDHHLLTAMSHFNWPAFKSRLDKQFQRGNMTTRDWGDKAQKLFSWMIEASETTSLGTQIHWFQAQSPEKKREVLEDLAGLLKEVRTLEGL</sequence>
<evidence type="ECO:0000313" key="2">
    <source>
        <dbReference type="Proteomes" id="UP001629113"/>
    </source>
</evidence>
<protein>
    <submittedName>
        <fullName evidence="1">Uncharacterized protein</fullName>
    </submittedName>
</protein>
<keyword evidence="2" id="KW-1185">Reference proteome</keyword>
<organism evidence="1 2">
    <name type="scientific">Phlyctema vagabunda</name>
    <dbReference type="NCBI Taxonomy" id="108571"/>
    <lineage>
        <taxon>Eukaryota</taxon>
        <taxon>Fungi</taxon>
        <taxon>Dikarya</taxon>
        <taxon>Ascomycota</taxon>
        <taxon>Pezizomycotina</taxon>
        <taxon>Leotiomycetes</taxon>
        <taxon>Helotiales</taxon>
        <taxon>Dermateaceae</taxon>
        <taxon>Phlyctema</taxon>
    </lineage>
</organism>
<accession>A0ABR4PBL1</accession>
<gene>
    <name evidence="1" type="ORF">PVAG01_08940</name>
</gene>
<dbReference type="Proteomes" id="UP001629113">
    <property type="component" value="Unassembled WGS sequence"/>
</dbReference>
<reference evidence="1 2" key="1">
    <citation type="submission" date="2024-06" db="EMBL/GenBank/DDBJ databases">
        <title>Complete genome of Phlyctema vagabunda strain 19-DSS-EL-015.</title>
        <authorList>
            <person name="Fiorenzani C."/>
        </authorList>
    </citation>
    <scope>NUCLEOTIDE SEQUENCE [LARGE SCALE GENOMIC DNA]</scope>
    <source>
        <strain evidence="1 2">19-DSS-EL-015</strain>
    </source>
</reference>
<comment type="caution">
    <text evidence="1">The sequence shown here is derived from an EMBL/GenBank/DDBJ whole genome shotgun (WGS) entry which is preliminary data.</text>
</comment>